<keyword evidence="3" id="KW-0560">Oxidoreductase</keyword>
<dbReference type="InterPro" id="IPR011707">
    <property type="entry name" value="Cu-oxidase-like_N"/>
</dbReference>
<evidence type="ECO:0000256" key="4">
    <source>
        <dbReference type="SAM" id="Phobius"/>
    </source>
</evidence>
<evidence type="ECO:0000256" key="3">
    <source>
        <dbReference type="ARBA" id="ARBA00023002"/>
    </source>
</evidence>
<dbReference type="Gene3D" id="2.60.40.420">
    <property type="entry name" value="Cupredoxins - blue copper proteins"/>
    <property type="match status" value="3"/>
</dbReference>
<dbReference type="PROSITE" id="PS00079">
    <property type="entry name" value="MULTICOPPER_OXIDASE1"/>
    <property type="match status" value="1"/>
</dbReference>
<dbReference type="InterPro" id="IPR008972">
    <property type="entry name" value="Cupredoxin"/>
</dbReference>
<keyword evidence="4" id="KW-0472">Membrane</keyword>
<dbReference type="InterPro" id="IPR045087">
    <property type="entry name" value="Cu-oxidase_fam"/>
</dbReference>
<keyword evidence="4" id="KW-0812">Transmembrane</keyword>
<keyword evidence="4" id="KW-1133">Transmembrane helix</keyword>
<dbReference type="PROSITE" id="PS00080">
    <property type="entry name" value="MULTICOPPER_OXIDASE2"/>
    <property type="match status" value="1"/>
</dbReference>
<dbReference type="PANTHER" id="PTHR48267:SF1">
    <property type="entry name" value="BILIRUBIN OXIDASE"/>
    <property type="match status" value="1"/>
</dbReference>
<evidence type="ECO:0000313" key="7">
    <source>
        <dbReference type="EMBL" id="KIY23036.1"/>
    </source>
</evidence>
<dbReference type="Pfam" id="PF07732">
    <property type="entry name" value="Cu-oxidase_3"/>
    <property type="match status" value="1"/>
</dbReference>
<protein>
    <submittedName>
        <fullName evidence="7">Multicopper oxidase</fullName>
    </submittedName>
</protein>
<feature type="domain" description="Plastocyanin-like" evidence="5">
    <location>
        <begin position="370"/>
        <end position="487"/>
    </location>
</feature>
<dbReference type="CDD" id="cd13867">
    <property type="entry name" value="CuRO_2_CueO_FtsP"/>
    <property type="match status" value="1"/>
</dbReference>
<feature type="transmembrane region" description="Helical" evidence="4">
    <location>
        <begin position="12"/>
        <end position="30"/>
    </location>
</feature>
<dbReference type="GO" id="GO:0005507">
    <property type="term" value="F:copper ion binding"/>
    <property type="evidence" value="ECO:0007669"/>
    <property type="project" value="InterPro"/>
</dbReference>
<dbReference type="CDD" id="cd13890">
    <property type="entry name" value="CuRO_3_CueO_FtsP"/>
    <property type="match status" value="1"/>
</dbReference>
<dbReference type="PATRIC" id="fig|285983.3.peg.3538"/>
<dbReference type="SUPFAM" id="SSF49503">
    <property type="entry name" value="Cupredoxins"/>
    <property type="match status" value="3"/>
</dbReference>
<name>A0A0D6ZD87_9BACI</name>
<evidence type="ECO:0000256" key="2">
    <source>
        <dbReference type="ARBA" id="ARBA00022723"/>
    </source>
</evidence>
<dbReference type="Proteomes" id="UP000032512">
    <property type="component" value="Unassembled WGS sequence"/>
</dbReference>
<keyword evidence="8" id="KW-1185">Reference proteome</keyword>
<comment type="similarity">
    <text evidence="1">Belongs to the multicopper oxidase family.</text>
</comment>
<dbReference type="GO" id="GO:0016491">
    <property type="term" value="F:oxidoreductase activity"/>
    <property type="evidence" value="ECO:0007669"/>
    <property type="project" value="UniProtKB-KW"/>
</dbReference>
<dbReference type="RefSeq" id="WP_044391788.1">
    <property type="nucleotide sequence ID" value="NZ_JXIQ01000028.1"/>
</dbReference>
<dbReference type="Pfam" id="PF07731">
    <property type="entry name" value="Cu-oxidase_2"/>
    <property type="match status" value="1"/>
</dbReference>
<dbReference type="EMBL" id="JXIQ01000028">
    <property type="protein sequence ID" value="KIY23036.1"/>
    <property type="molecule type" value="Genomic_DNA"/>
</dbReference>
<dbReference type="InterPro" id="IPR033138">
    <property type="entry name" value="Cu_oxidase_CS"/>
</dbReference>
<dbReference type="InterPro" id="IPR002355">
    <property type="entry name" value="Cu_oxidase_Cu_BS"/>
</dbReference>
<keyword evidence="2" id="KW-0479">Metal-binding</keyword>
<evidence type="ECO:0000313" key="8">
    <source>
        <dbReference type="Proteomes" id="UP000032512"/>
    </source>
</evidence>
<reference evidence="7 8" key="1">
    <citation type="submission" date="2015-01" db="EMBL/GenBank/DDBJ databases">
        <title>Draft genome sequences of the supercritical CO2 tolerant bacteria Bacillus subterraneus MITOT1 and Bacillus cereus MIT0214.</title>
        <authorList>
            <person name="Peet K.C."/>
            <person name="Thompson J.R."/>
        </authorList>
    </citation>
    <scope>NUCLEOTIDE SEQUENCE [LARGE SCALE GENOMIC DNA]</scope>
    <source>
        <strain evidence="7 8">MITOT1</strain>
    </source>
</reference>
<dbReference type="AlphaFoldDB" id="A0A0D6ZD87"/>
<organism evidence="7 8">
    <name type="scientific">Mesobacillus subterraneus</name>
    <dbReference type="NCBI Taxonomy" id="285983"/>
    <lineage>
        <taxon>Bacteria</taxon>
        <taxon>Bacillati</taxon>
        <taxon>Bacillota</taxon>
        <taxon>Bacilli</taxon>
        <taxon>Bacillales</taxon>
        <taxon>Bacillaceae</taxon>
        <taxon>Mesobacillus</taxon>
    </lineage>
</organism>
<evidence type="ECO:0000256" key="1">
    <source>
        <dbReference type="ARBA" id="ARBA00010609"/>
    </source>
</evidence>
<evidence type="ECO:0000259" key="5">
    <source>
        <dbReference type="Pfam" id="PF07731"/>
    </source>
</evidence>
<comment type="caution">
    <text evidence="7">The sequence shown here is derived from an EMBL/GenBank/DDBJ whole genome shotgun (WGS) entry which is preliminary data.</text>
</comment>
<proteinExistence type="inferred from homology"/>
<dbReference type="CDD" id="cd04232">
    <property type="entry name" value="CuRO_1_CueO_FtsP"/>
    <property type="match status" value="1"/>
</dbReference>
<gene>
    <name evidence="7" type="ORF">UB32_05130</name>
</gene>
<dbReference type="InterPro" id="IPR011706">
    <property type="entry name" value="Cu-oxidase_C"/>
</dbReference>
<dbReference type="PANTHER" id="PTHR48267">
    <property type="entry name" value="CUPREDOXIN SUPERFAMILY PROTEIN"/>
    <property type="match status" value="1"/>
</dbReference>
<feature type="domain" description="Plastocyanin-like" evidence="6">
    <location>
        <begin position="82"/>
        <end position="192"/>
    </location>
</feature>
<accession>A0A0D6ZD87</accession>
<sequence length="487" mass="54557">MDKYNRRKFLSYSLKGAAGLAAISLVPFGVNKIFNNNGMMYGNDSSGLPFSGGTPLPVPPLLKNMSSIPSKAKFQLSAQIAKTEFIEGKETDTYGYNGNYLGPVIRVRKGDEVSIKVKNNLNEETTVHWHGLEVDGENDGGPHSRIRPGETWNPKFTVTQPASTLWFHPHLLHKTGEQVYKGLAGLFYVDDDVSDNLKLPNEYGVNDIPLVIQDKKLDANGRFEYRLGMHDVMMGLQGGTILVNGAVNPYLEVPRGKMRFRLLNGSNARIYELLFSNNQNFYQVASDGGLLEQPVEMTKLVLGPGERAEIIVDFSMFKDGDTVELTNQGTEFMKFMVTGNKQQDFNIPNQLTKIERIDSSKAVKTRKFIFQGMGSNVNINGQQMDMDRMDEYLTLNTTEIWEISNESTGMMGGMAHPFHAHGIQFQILDRDGKQPPANESGWKDTILVYPGENVRAIATFKYPGIFMYHCHILEHEDAGMMGQFKVE</sequence>
<evidence type="ECO:0000259" key="6">
    <source>
        <dbReference type="Pfam" id="PF07732"/>
    </source>
</evidence>